<dbReference type="AlphaFoldDB" id="G0TSM8"/>
<reference evidence="1" key="1">
    <citation type="journal article" date="2012" name="Proc. Natl. Acad. Sci. U.S.A.">
        <title>Antigenic diversity is generated by distinct evolutionary mechanisms in African trypanosome species.</title>
        <authorList>
            <person name="Jackson A.P."/>
            <person name="Berry A."/>
            <person name="Aslett M."/>
            <person name="Allison H.C."/>
            <person name="Burton P."/>
            <person name="Vavrova-Anderson J."/>
            <person name="Brown R."/>
            <person name="Browne H."/>
            <person name="Corton N."/>
            <person name="Hauser H."/>
            <person name="Gamble J."/>
            <person name="Gilderthorp R."/>
            <person name="Marcello L."/>
            <person name="McQuillan J."/>
            <person name="Otto T.D."/>
            <person name="Quail M.A."/>
            <person name="Sanders M.J."/>
            <person name="van Tonder A."/>
            <person name="Ginger M.L."/>
            <person name="Field M.C."/>
            <person name="Barry J.D."/>
            <person name="Hertz-Fowler C."/>
            <person name="Berriman M."/>
        </authorList>
    </citation>
    <scope>NUCLEOTIDE SEQUENCE</scope>
    <source>
        <strain evidence="1">Y486</strain>
    </source>
</reference>
<evidence type="ECO:0000313" key="1">
    <source>
        <dbReference type="EMBL" id="CCC46955.1"/>
    </source>
</evidence>
<dbReference type="EMBL" id="HE573019">
    <property type="protein sequence ID" value="CCC46955.1"/>
    <property type="molecule type" value="Genomic_DNA"/>
</dbReference>
<dbReference type="InterPro" id="IPR027417">
    <property type="entry name" value="P-loop_NTPase"/>
</dbReference>
<protein>
    <submittedName>
        <fullName evidence="1">Uncharacterized protein</fullName>
    </submittedName>
</protein>
<organism evidence="1">
    <name type="scientific">Trypanosoma vivax (strain Y486)</name>
    <dbReference type="NCBI Taxonomy" id="1055687"/>
    <lineage>
        <taxon>Eukaryota</taxon>
        <taxon>Discoba</taxon>
        <taxon>Euglenozoa</taxon>
        <taxon>Kinetoplastea</taxon>
        <taxon>Metakinetoplastina</taxon>
        <taxon>Trypanosomatida</taxon>
        <taxon>Trypanosomatidae</taxon>
        <taxon>Trypanosoma</taxon>
        <taxon>Duttonella</taxon>
    </lineage>
</organism>
<dbReference type="OMA" id="AATWCEQ"/>
<dbReference type="SUPFAM" id="SSF52540">
    <property type="entry name" value="P-loop containing nucleoside triphosphate hydrolases"/>
    <property type="match status" value="1"/>
</dbReference>
<accession>G0TSM8</accession>
<proteinExistence type="predicted"/>
<name>G0TSM8_TRYVY</name>
<sequence length="304" mass="33421">MVPLSAALLRQHDDACNGAVIALLSNNDDFKRLAESEGTAIMRRDKEDEEKLREGIEIAKSRGILKSDSSPPPAPLQRIDMASTSTQEAAEKIASMLPGREGNIIVIHGLSGTGKGSTVKKLQGLLPRCVAWSNGNVFRSYTYLILEELQGEVSNELLTSELLQQVERQVKFEEIASGEFDIVLNGKTRVRDIENTLLKTPALNSAVPTVARQMQGEVIRFATVAVEKLRATGYNVILEGRTQTLNYIRTPLRFELVLSDPTLLGQRRAAQRVMAIALESLRDRLDVATVKDAEMAVLDALSKL</sequence>
<dbReference type="Gene3D" id="3.40.50.300">
    <property type="entry name" value="P-loop containing nucleotide triphosphate hydrolases"/>
    <property type="match status" value="1"/>
</dbReference>
<dbReference type="VEuPathDB" id="TriTrypDB:TvY486_0301440"/>
<gene>
    <name evidence="1" type="ORF">TVY486_0301440</name>
</gene>